<reference evidence="1 2" key="2">
    <citation type="submission" date="2023-12" db="EMBL/GenBank/DDBJ databases">
        <authorList>
            <consortium name="Cladostephus spongiosus"/>
            <person name="Lorente B."/>
            <person name="Cabral C."/>
            <person name="Frias J."/>
            <person name="Faria J."/>
            <person name="Toubarro D."/>
        </authorList>
    </citation>
    <scope>NUCLEOTIDE SEQUENCE [LARGE SCALE GENOMIC DNA]</scope>
    <source>
        <strain evidence="1 2">ZMCS4</strain>
    </source>
</reference>
<sequence length="160" mass="17223">MNISKFGAVVVLAACSNGVATEDLKLTKEQFQGAWQCSSVLSVSKLDSVTIYGPDGSFTGFANSITISDVDASSVEFDLYVSGSWILEGHSLLTDIGYFDVLPKSAASNKHLANVKKVLDDPAMKHSKQEIVFLNSTTMEMRNNKGTVQTCYKAASAEKI</sequence>
<evidence type="ECO:0000313" key="2">
    <source>
        <dbReference type="Proteomes" id="UP001310248"/>
    </source>
</evidence>
<evidence type="ECO:0000313" key="1">
    <source>
        <dbReference type="EMBL" id="MEE1675803.1"/>
    </source>
</evidence>
<dbReference type="RefSeq" id="WP_329776587.1">
    <property type="nucleotide sequence ID" value="NZ_JAYDYW010000016.1"/>
</dbReference>
<dbReference type="EMBL" id="JAYDYW010000016">
    <property type="protein sequence ID" value="MEE1675803.1"/>
    <property type="molecule type" value="Genomic_DNA"/>
</dbReference>
<proteinExistence type="predicted"/>
<organism evidence="1 2">
    <name type="scientific">Agarivorans aestuarii</name>
    <dbReference type="NCBI Taxonomy" id="1563703"/>
    <lineage>
        <taxon>Bacteria</taxon>
        <taxon>Pseudomonadati</taxon>
        <taxon>Pseudomonadota</taxon>
        <taxon>Gammaproteobacteria</taxon>
        <taxon>Alteromonadales</taxon>
        <taxon>Alteromonadaceae</taxon>
        <taxon>Agarivorans</taxon>
    </lineage>
</organism>
<dbReference type="Proteomes" id="UP001310248">
    <property type="component" value="Unassembled WGS sequence"/>
</dbReference>
<evidence type="ECO:0008006" key="3">
    <source>
        <dbReference type="Google" id="ProtNLM"/>
    </source>
</evidence>
<comment type="caution">
    <text evidence="1">The sequence shown here is derived from an EMBL/GenBank/DDBJ whole genome shotgun (WGS) entry which is preliminary data.</text>
</comment>
<accession>A0ABU7G925</accession>
<name>A0ABU7G925_9ALTE</name>
<reference evidence="2" key="1">
    <citation type="submission" date="2023-07" db="EMBL/GenBank/DDBJ databases">
        <title>Draft genome sequence of Agarivorans aestuarii strain ZMCS4, a CAZymes producing bacteria isolated from the marine brown algae Clodostephus spongiosus.</title>
        <authorList>
            <person name="Lorente B."/>
            <person name="Cabral C."/>
            <person name="Frias J."/>
            <person name="Faria J."/>
            <person name="Toubarro D."/>
        </authorList>
    </citation>
    <scope>NUCLEOTIDE SEQUENCE [LARGE SCALE GENOMIC DNA]</scope>
    <source>
        <strain evidence="2">ZMCS4</strain>
    </source>
</reference>
<gene>
    <name evidence="1" type="ORF">SNR37_001130</name>
</gene>
<keyword evidence="2" id="KW-1185">Reference proteome</keyword>
<protein>
    <recommendedName>
        <fullName evidence="3">Lipocalin-like domain-containing protein</fullName>
    </recommendedName>
</protein>